<feature type="compositionally biased region" description="Low complexity" evidence="1">
    <location>
        <begin position="112"/>
        <end position="123"/>
    </location>
</feature>
<evidence type="ECO:0000256" key="1">
    <source>
        <dbReference type="SAM" id="MobiDB-lite"/>
    </source>
</evidence>
<proteinExistence type="predicted"/>
<dbReference type="AlphaFoldDB" id="A0A9P6J3E0"/>
<reference evidence="2" key="1">
    <citation type="journal article" date="2020" name="Fungal Divers.">
        <title>Resolving the Mortierellaceae phylogeny through synthesis of multi-gene phylogenetics and phylogenomics.</title>
        <authorList>
            <person name="Vandepol N."/>
            <person name="Liber J."/>
            <person name="Desiro A."/>
            <person name="Na H."/>
            <person name="Kennedy M."/>
            <person name="Barry K."/>
            <person name="Grigoriev I.V."/>
            <person name="Miller A.N."/>
            <person name="O'Donnell K."/>
            <person name="Stajich J.E."/>
            <person name="Bonito G."/>
        </authorList>
    </citation>
    <scope>NUCLEOTIDE SEQUENCE</scope>
    <source>
        <strain evidence="2">MES-2147</strain>
    </source>
</reference>
<evidence type="ECO:0000313" key="2">
    <source>
        <dbReference type="EMBL" id="KAF9956266.1"/>
    </source>
</evidence>
<dbReference type="InterPro" id="IPR051647">
    <property type="entry name" value="Mediator_comp_sub12"/>
</dbReference>
<gene>
    <name evidence="2" type="ORF">BGZ65_002869</name>
</gene>
<organism evidence="2 3">
    <name type="scientific">Modicella reniformis</name>
    <dbReference type="NCBI Taxonomy" id="1440133"/>
    <lineage>
        <taxon>Eukaryota</taxon>
        <taxon>Fungi</taxon>
        <taxon>Fungi incertae sedis</taxon>
        <taxon>Mucoromycota</taxon>
        <taxon>Mortierellomycotina</taxon>
        <taxon>Mortierellomycetes</taxon>
        <taxon>Mortierellales</taxon>
        <taxon>Mortierellaceae</taxon>
        <taxon>Modicella</taxon>
    </lineage>
</organism>
<dbReference type="GO" id="GO:0016592">
    <property type="term" value="C:mediator complex"/>
    <property type="evidence" value="ECO:0007669"/>
    <property type="project" value="TreeGrafter"/>
</dbReference>
<evidence type="ECO:0000313" key="3">
    <source>
        <dbReference type="Proteomes" id="UP000749646"/>
    </source>
</evidence>
<dbReference type="GO" id="GO:0003713">
    <property type="term" value="F:transcription coactivator activity"/>
    <property type="evidence" value="ECO:0007669"/>
    <property type="project" value="TreeGrafter"/>
</dbReference>
<protein>
    <submittedName>
        <fullName evidence="2">Uncharacterized protein</fullName>
    </submittedName>
</protein>
<dbReference type="OrthoDB" id="2402785at2759"/>
<comment type="caution">
    <text evidence="2">The sequence shown here is derived from an EMBL/GenBank/DDBJ whole genome shotgun (WGS) entry which is preliminary data.</text>
</comment>
<dbReference type="PANTHER" id="PTHR46007">
    <property type="entry name" value="MEDIATOR OF RNA POLYMERASE II TRANSCRIPTION SUBUNIT 12"/>
    <property type="match status" value="1"/>
</dbReference>
<feature type="region of interest" description="Disordered" evidence="1">
    <location>
        <begin position="76"/>
        <end position="179"/>
    </location>
</feature>
<accession>A0A9P6J3E0</accession>
<feature type="region of interest" description="Disordered" evidence="1">
    <location>
        <begin position="354"/>
        <end position="376"/>
    </location>
</feature>
<dbReference type="PANTHER" id="PTHR46007:SF12">
    <property type="entry name" value="C2H2-TYPE DOMAIN-CONTAINING PROTEIN-RELATED"/>
    <property type="match status" value="1"/>
</dbReference>
<feature type="compositionally biased region" description="Polar residues" evidence="1">
    <location>
        <begin position="159"/>
        <end position="171"/>
    </location>
</feature>
<dbReference type="Proteomes" id="UP000749646">
    <property type="component" value="Unassembled WGS sequence"/>
</dbReference>
<dbReference type="GO" id="GO:0045944">
    <property type="term" value="P:positive regulation of transcription by RNA polymerase II"/>
    <property type="evidence" value="ECO:0007669"/>
    <property type="project" value="TreeGrafter"/>
</dbReference>
<name>A0A9P6J3E0_9FUNG</name>
<dbReference type="EMBL" id="JAAAHW010006702">
    <property type="protein sequence ID" value="KAF9956266.1"/>
    <property type="molecule type" value="Genomic_DNA"/>
</dbReference>
<keyword evidence="3" id="KW-1185">Reference proteome</keyword>
<sequence>MDYENRSWSPRNVRLRFFLGPTSVGIMRCADDVMEEYPVIIHQVDFRFDVYGSPVDIAQAITESFLMLECLESNSTEDNLTNNSRDEEPLSPPRRRSGESNDEDSLSRRRNNNGQQQQQQQQRDPLSDQLGSISLQDQEMRRLSATTSTSTNDGRHPDQQGSLPFYHSQTLVPGGRRARDTRARKLKTDYHLEQHRQEHPNPLPNHSSKERRPLIIMLCLRERIAHHLLHRTGGFMSYLVRHADLEACAKDEVSFEELESVATSAGMSIGLSGQTLPGNTEIPIWLQVCHKEALRVILHGLLTALSEDPLYHYERNLLSDEESNLRIEWDSKLLQRSLSSSAAAARATGIMMNEGRDDGWVTSSQNKTKQREEEEERFSRRLWPQQLHQQQQLMYQNQQQQLMYQYQNQQQQLQLEEARRQIVPQSAQPRVPQNEQNAWLSPSQLFILYYLLTLF</sequence>